<name>Q7USB3_RHOBA</name>
<evidence type="ECO:0000313" key="1">
    <source>
        <dbReference type="EMBL" id="CAD73884.1"/>
    </source>
</evidence>
<proteinExistence type="predicted"/>
<dbReference type="HOGENOM" id="CLU_3256981_0_0_0"/>
<reference evidence="1 2" key="1">
    <citation type="journal article" date="2003" name="Proc. Natl. Acad. Sci. U.S.A.">
        <title>Complete genome sequence of the marine planctomycete Pirellula sp. strain 1.</title>
        <authorList>
            <person name="Gloeckner F.O."/>
            <person name="Kube M."/>
            <person name="Bauer M."/>
            <person name="Teeling H."/>
            <person name="Lombardot T."/>
            <person name="Ludwig W."/>
            <person name="Gade D."/>
            <person name="Beck A."/>
            <person name="Borzym K."/>
            <person name="Heitmann K."/>
            <person name="Rabus R."/>
            <person name="Schlesner H."/>
            <person name="Amann R."/>
            <person name="Reinhardt R."/>
        </authorList>
    </citation>
    <scope>NUCLEOTIDE SEQUENCE [LARGE SCALE GENOMIC DNA]</scope>
    <source>
        <strain evidence="2">DSM 10527 / NCIMB 13988 / SH1</strain>
    </source>
</reference>
<dbReference type="EnsemblBacteria" id="CAD73884">
    <property type="protein sequence ID" value="CAD73884"/>
    <property type="gene ID" value="RB4607"/>
</dbReference>
<dbReference type="KEGG" id="rba:RB4607"/>
<organism evidence="1 2">
    <name type="scientific">Rhodopirellula baltica (strain DSM 10527 / NCIMB 13988 / SH1)</name>
    <dbReference type="NCBI Taxonomy" id="243090"/>
    <lineage>
        <taxon>Bacteria</taxon>
        <taxon>Pseudomonadati</taxon>
        <taxon>Planctomycetota</taxon>
        <taxon>Planctomycetia</taxon>
        <taxon>Pirellulales</taxon>
        <taxon>Pirellulaceae</taxon>
        <taxon>Rhodopirellula</taxon>
    </lineage>
</organism>
<keyword evidence="2" id="KW-1185">Reference proteome</keyword>
<dbReference type="STRING" id="243090.RB4607"/>
<dbReference type="Proteomes" id="UP000001025">
    <property type="component" value="Chromosome"/>
</dbReference>
<dbReference type="InParanoid" id="Q7USB3"/>
<evidence type="ECO:0000313" key="2">
    <source>
        <dbReference type="Proteomes" id="UP000001025"/>
    </source>
</evidence>
<dbReference type="AlphaFoldDB" id="Q7USB3"/>
<dbReference type="EMBL" id="BX294140">
    <property type="protein sequence ID" value="CAD73884.1"/>
    <property type="molecule type" value="Genomic_DNA"/>
</dbReference>
<gene>
    <name evidence="1" type="ordered locus">RB4607</name>
</gene>
<protein>
    <submittedName>
        <fullName evidence="1">Uncharacterized protein</fullName>
    </submittedName>
</protein>
<sequence length="42" mass="4732">MSRRLRLISPREGEACSDRGAAIERFLGCRHKNDANCPIANF</sequence>
<accession>Q7USB3</accession>